<evidence type="ECO:0000256" key="1">
    <source>
        <dbReference type="SAM" id="MobiDB-lite"/>
    </source>
</evidence>
<gene>
    <name evidence="2" type="ORF">ABIC20_006438</name>
</gene>
<dbReference type="EMBL" id="JBEPNW010000002">
    <property type="protein sequence ID" value="MET3869129.1"/>
    <property type="molecule type" value="Genomic_DNA"/>
</dbReference>
<comment type="caution">
    <text evidence="2">The sequence shown here is derived from an EMBL/GenBank/DDBJ whole genome shotgun (WGS) entry which is preliminary data.</text>
</comment>
<dbReference type="Proteomes" id="UP001549119">
    <property type="component" value="Unassembled WGS sequence"/>
</dbReference>
<reference evidence="2 3" key="1">
    <citation type="submission" date="2024-06" db="EMBL/GenBank/DDBJ databases">
        <title>Genomics of switchgrass bacterial isolates.</title>
        <authorList>
            <person name="Shade A."/>
        </authorList>
    </citation>
    <scope>NUCLEOTIDE SEQUENCE [LARGE SCALE GENOMIC DNA]</scope>
    <source>
        <strain evidence="2 3">PvP084</strain>
    </source>
</reference>
<feature type="region of interest" description="Disordered" evidence="1">
    <location>
        <begin position="30"/>
        <end position="50"/>
    </location>
</feature>
<proteinExistence type="predicted"/>
<evidence type="ECO:0000313" key="3">
    <source>
        <dbReference type="Proteomes" id="UP001549119"/>
    </source>
</evidence>
<accession>A0ABV2NRI0</accession>
<protein>
    <submittedName>
        <fullName evidence="2">Uncharacterized protein</fullName>
    </submittedName>
</protein>
<dbReference type="RefSeq" id="WP_012318532.1">
    <property type="nucleotide sequence ID" value="NZ_BJXP01000084.1"/>
</dbReference>
<evidence type="ECO:0000313" key="2">
    <source>
        <dbReference type="EMBL" id="MET3869129.1"/>
    </source>
</evidence>
<name>A0ABV2NRI0_9HYPH</name>
<keyword evidence="3" id="KW-1185">Reference proteome</keyword>
<sequence length="106" mass="11358">MRPGPAPILAALLPTLLLPTLLLLAAPAEARRQAAPPAGRPHHRAASDTDLTLARMAARDRPLWRVWQRPRPLARMLPPSARERVAAPPLTGWGYGGTVPDAAPGF</sequence>
<organism evidence="2 3">
    <name type="scientific">Methylobacterium radiotolerans</name>
    <dbReference type="NCBI Taxonomy" id="31998"/>
    <lineage>
        <taxon>Bacteria</taxon>
        <taxon>Pseudomonadati</taxon>
        <taxon>Pseudomonadota</taxon>
        <taxon>Alphaproteobacteria</taxon>
        <taxon>Hyphomicrobiales</taxon>
        <taxon>Methylobacteriaceae</taxon>
        <taxon>Methylobacterium</taxon>
    </lineage>
</organism>
<dbReference type="GeneID" id="6137577"/>